<sequence>MTKVPHFWCAFILILVVLLNDIEQQWSDYASFSESVFYLQHTASLVISSVGTPFERTAAHVPSCPIIEILPPRSFTRASTHDAQPFLLSVADFWGLVYALFTAYVTQENIPISRCRFIKIHAQLRSYVLRSGLGPTALVPSASKEELFLSRTAFWQGAGTHGHHARGWLPADAESTINALASFPTVQSFTRIPVVIASHPLQPQNPNATSRHDRVNKWWNEAGTIDKHREYVQRMLDGPAALLLMMSWDEIVWIKVLYFFYLFWFTPDCTPLGELHCGIYPRRREGLGSRHDMFIICQVPCYTEGESSLRKTIGSLAQLKYDDKRKLILVVMPLSAPVTIDQHYPLSFLSLGESAKQHNMGKVYPGLYECAGHVVPYLVVVKVGKPTELSRPGNHSKRDSQMVIMRFLNKLEIYHQIKNIIGVNPTYEYLFTVDADTTVEPLSVNRLISANSLVFAVKLNWRMLTIHDRYDVGLRVLHFTPHGEGLRELDWIDSFFNVE</sequence>
<dbReference type="Proteomes" id="UP000790377">
    <property type="component" value="Unassembled WGS sequence"/>
</dbReference>
<comment type="caution">
    <text evidence="1">The sequence shown here is derived from an EMBL/GenBank/DDBJ whole genome shotgun (WGS) entry which is preliminary data.</text>
</comment>
<evidence type="ECO:0000313" key="2">
    <source>
        <dbReference type="Proteomes" id="UP000790377"/>
    </source>
</evidence>
<accession>A0ACB7ZQS0</accession>
<evidence type="ECO:0000313" key="1">
    <source>
        <dbReference type="EMBL" id="KAH7903425.1"/>
    </source>
</evidence>
<gene>
    <name evidence="1" type="ORF">BJ138DRAFT_1193708</name>
</gene>
<reference evidence="1" key="1">
    <citation type="journal article" date="2021" name="New Phytol.">
        <title>Evolutionary innovations through gain and loss of genes in the ectomycorrhizal Boletales.</title>
        <authorList>
            <person name="Wu G."/>
            <person name="Miyauchi S."/>
            <person name="Morin E."/>
            <person name="Kuo A."/>
            <person name="Drula E."/>
            <person name="Varga T."/>
            <person name="Kohler A."/>
            <person name="Feng B."/>
            <person name="Cao Y."/>
            <person name="Lipzen A."/>
            <person name="Daum C."/>
            <person name="Hundley H."/>
            <person name="Pangilinan J."/>
            <person name="Johnson J."/>
            <person name="Barry K."/>
            <person name="LaButti K."/>
            <person name="Ng V."/>
            <person name="Ahrendt S."/>
            <person name="Min B."/>
            <person name="Choi I.G."/>
            <person name="Park H."/>
            <person name="Plett J.M."/>
            <person name="Magnuson J."/>
            <person name="Spatafora J.W."/>
            <person name="Nagy L.G."/>
            <person name="Henrissat B."/>
            <person name="Grigoriev I.V."/>
            <person name="Yang Z.L."/>
            <person name="Xu J."/>
            <person name="Martin F.M."/>
        </authorList>
    </citation>
    <scope>NUCLEOTIDE SEQUENCE</scope>
    <source>
        <strain evidence="1">ATCC 28755</strain>
    </source>
</reference>
<protein>
    <submittedName>
        <fullName evidence="1">Chitin synthase-domain-containing protein</fullName>
    </submittedName>
</protein>
<proteinExistence type="predicted"/>
<organism evidence="1 2">
    <name type="scientific">Hygrophoropsis aurantiaca</name>
    <dbReference type="NCBI Taxonomy" id="72124"/>
    <lineage>
        <taxon>Eukaryota</taxon>
        <taxon>Fungi</taxon>
        <taxon>Dikarya</taxon>
        <taxon>Basidiomycota</taxon>
        <taxon>Agaricomycotina</taxon>
        <taxon>Agaricomycetes</taxon>
        <taxon>Agaricomycetidae</taxon>
        <taxon>Boletales</taxon>
        <taxon>Coniophorineae</taxon>
        <taxon>Hygrophoropsidaceae</taxon>
        <taxon>Hygrophoropsis</taxon>
    </lineage>
</organism>
<dbReference type="EMBL" id="MU268982">
    <property type="protein sequence ID" value="KAH7903425.1"/>
    <property type="molecule type" value="Genomic_DNA"/>
</dbReference>
<name>A0ACB7ZQS0_9AGAM</name>
<keyword evidence="2" id="KW-1185">Reference proteome</keyword>